<dbReference type="KEGG" id="tsph:KIH39_16285"/>
<name>A0A8E6BAU1_9BACT</name>
<reference evidence="1" key="1">
    <citation type="submission" date="2021-05" db="EMBL/GenBank/DDBJ databases">
        <title>Complete genome sequence of the cellulolytic planctomycete Telmatocola sphagniphila SP2T and characterization of the first cellulase from planctomycetes.</title>
        <authorList>
            <person name="Rakitin A.L."/>
            <person name="Beletsky A.V."/>
            <person name="Naumoff D.G."/>
            <person name="Kulichevskaya I.S."/>
            <person name="Mardanov A.V."/>
            <person name="Ravin N.V."/>
            <person name="Dedysh S.N."/>
        </authorList>
    </citation>
    <scope>NUCLEOTIDE SEQUENCE</scope>
    <source>
        <strain evidence="1">SP2T</strain>
    </source>
</reference>
<dbReference type="AlphaFoldDB" id="A0A8E6BAU1"/>
<dbReference type="EMBL" id="CP074694">
    <property type="protein sequence ID" value="QVL34933.1"/>
    <property type="molecule type" value="Genomic_DNA"/>
</dbReference>
<accession>A0A8E6BAU1</accession>
<evidence type="ECO:0000313" key="1">
    <source>
        <dbReference type="EMBL" id="QVL34933.1"/>
    </source>
</evidence>
<evidence type="ECO:0000313" key="2">
    <source>
        <dbReference type="Proteomes" id="UP000676194"/>
    </source>
</evidence>
<sequence length="261" mass="30641">MASQVKHPINDFLFEYYPLRPGQLLRWSPGPDVILANAQRKKTDWPVEGEQLEEGVVISTSGFPDHRVDYLDWALDYLRATGERTPNWNCFGLHEWAMVYRTQEIRHASTPLRLTSSEIAAVVEDLGLRCTHYDAYRFFTPESLPKNRIALTRQTTVENDQPACVHVCMDLYKFSQKIIPWIESEIVRDSFLLAWEARQIDMRASPYDVKKFGLEPIPIETRNGREEYLIHQKRLSQMAEPVRQKILAAYRYLQERKSRQR</sequence>
<protein>
    <submittedName>
        <fullName evidence="1">3-methyladenine DNA glycosylase</fullName>
    </submittedName>
</protein>
<proteinExistence type="predicted"/>
<dbReference type="Proteomes" id="UP000676194">
    <property type="component" value="Chromosome"/>
</dbReference>
<organism evidence="1 2">
    <name type="scientific">Telmatocola sphagniphila</name>
    <dbReference type="NCBI Taxonomy" id="1123043"/>
    <lineage>
        <taxon>Bacteria</taxon>
        <taxon>Pseudomonadati</taxon>
        <taxon>Planctomycetota</taxon>
        <taxon>Planctomycetia</taxon>
        <taxon>Gemmatales</taxon>
        <taxon>Gemmataceae</taxon>
    </lineage>
</organism>
<keyword evidence="2" id="KW-1185">Reference proteome</keyword>
<gene>
    <name evidence="1" type="ORF">KIH39_16285</name>
</gene>